<name>A0A3B4D8N4_PYGNA</name>
<evidence type="ECO:0008006" key="4">
    <source>
        <dbReference type="Google" id="ProtNLM"/>
    </source>
</evidence>
<reference evidence="2 3" key="1">
    <citation type="submission" date="2020-10" db="EMBL/GenBank/DDBJ databases">
        <title>Pygocentrus nattereri (red-bellied piranha) genome, fPygNat1, primary haplotype.</title>
        <authorList>
            <person name="Myers G."/>
            <person name="Meyer A."/>
            <person name="Karagic N."/>
            <person name="Pippel M."/>
            <person name="Winkler S."/>
            <person name="Tracey A."/>
            <person name="Wood J."/>
            <person name="Formenti G."/>
            <person name="Howe K."/>
            <person name="Fedrigo O."/>
            <person name="Jarvis E.D."/>
        </authorList>
    </citation>
    <scope>NUCLEOTIDE SEQUENCE [LARGE SCALE GENOMIC DNA]</scope>
</reference>
<dbReference type="GeneTree" id="ENSGT00990000204498"/>
<feature type="compositionally biased region" description="Polar residues" evidence="1">
    <location>
        <begin position="44"/>
        <end position="58"/>
    </location>
</feature>
<evidence type="ECO:0000313" key="3">
    <source>
        <dbReference type="Proteomes" id="UP001501920"/>
    </source>
</evidence>
<feature type="compositionally biased region" description="Basic and acidic residues" evidence="1">
    <location>
        <begin position="30"/>
        <end position="43"/>
    </location>
</feature>
<dbReference type="InterPro" id="IPR042779">
    <property type="entry name" value="MISP/MISP3-like"/>
</dbReference>
<feature type="region of interest" description="Disordered" evidence="1">
    <location>
        <begin position="115"/>
        <end position="145"/>
    </location>
</feature>
<dbReference type="Proteomes" id="UP001501920">
    <property type="component" value="Chromosome 14"/>
</dbReference>
<keyword evidence="3" id="KW-1185">Reference proteome</keyword>
<sequence length="783" mass="88096">MAAHDRARAVQLTTGTTEKNNLLRILKSCEAEEDKQSSQEDKSQTNNINRDNTVSSLNAPDVLCKEQITIPVELSKEEYKQASSEESKEVTILQDDQNEVSQLILIRRDADLYPEEHKEQSKGTKFLQEDATSATEGDNNTPKEVEEYNEKAVTPKESNSRQVGISIVPKGKDSSIALEEEDFNMAYHKEKLSVGSEPDNKVKVAEDFQELQDPNGLFQEHHMSTAQHVEPGEGQVSLKEFEGTFESKGSCKAASDQDKMYIRSQIIFQGKVAESSFSPKDAIAQNIQQGELLLYRLHLVQQNQELQKVSGSPVTSHTAAMVMTNDTMKNVTMMPHTEGEDDGGKERDVSLRVETIEKESEVQRFQTSSAETRDHKEAKMEKEVSDDEQSDSGVSADFFPGGIHELPTSYSQNTRAIEETPIQREIREGLEREKTLRQSRGLDDWGEKSQELVEITVKGSLETPEQITNSGFDAEKRLDKRKMLQDINQEAMKEQVLKKLDKVPGFYSRGPAQGLKEKRIFDTFHQCKKMDTQGSYRCKSFFSSSFTAGDAENLAVQGHSLSFVSVFERTRSLELFTNYQFKDPTAPLHGTESDTASDTESHKEPQKTISDGDASQDPQSKSLRSSVSLNSLDWDSGIMSSNLGSEKEDEEGSFLKRKNPFFPLRPALSLRPDVEMEIREAIKREQELRRLRNRLYGDQGNHLGDEREGNTQSSCVESSSTVTDYVYRGKLTLMWPPPSSKVEKESGPPNPVGQRPTLQHRWENGTMSSSCNERETNKTSPLP</sequence>
<dbReference type="AlphaFoldDB" id="A0A3B4D8N4"/>
<feature type="region of interest" description="Disordered" evidence="1">
    <location>
        <begin position="358"/>
        <end position="393"/>
    </location>
</feature>
<proteinExistence type="predicted"/>
<evidence type="ECO:0000256" key="1">
    <source>
        <dbReference type="SAM" id="MobiDB-lite"/>
    </source>
</evidence>
<feature type="region of interest" description="Disordered" evidence="1">
    <location>
        <begin position="735"/>
        <end position="783"/>
    </location>
</feature>
<dbReference type="RefSeq" id="XP_017543976.2">
    <property type="nucleotide sequence ID" value="XM_017688487.2"/>
</dbReference>
<dbReference type="GeneID" id="108415444"/>
<reference evidence="2" key="2">
    <citation type="submission" date="2025-08" db="UniProtKB">
        <authorList>
            <consortium name="Ensembl"/>
        </authorList>
    </citation>
    <scope>IDENTIFICATION</scope>
</reference>
<organism evidence="2 3">
    <name type="scientific">Pygocentrus nattereri</name>
    <name type="common">Red-bellied piranha</name>
    <dbReference type="NCBI Taxonomy" id="42514"/>
    <lineage>
        <taxon>Eukaryota</taxon>
        <taxon>Metazoa</taxon>
        <taxon>Chordata</taxon>
        <taxon>Craniata</taxon>
        <taxon>Vertebrata</taxon>
        <taxon>Euteleostomi</taxon>
        <taxon>Actinopterygii</taxon>
        <taxon>Neopterygii</taxon>
        <taxon>Teleostei</taxon>
        <taxon>Ostariophysi</taxon>
        <taxon>Characiformes</taxon>
        <taxon>Characoidei</taxon>
        <taxon>Pygocentrus</taxon>
    </lineage>
</organism>
<dbReference type="Ensembl" id="ENSPNAT00000029039.2">
    <property type="protein sequence ID" value="ENSPNAP00000019319.2"/>
    <property type="gene ID" value="ENSPNAG00000025880.2"/>
</dbReference>
<feature type="compositionally biased region" description="Polar residues" evidence="1">
    <location>
        <begin position="130"/>
        <end position="140"/>
    </location>
</feature>
<dbReference type="PANTHER" id="PTHR18839">
    <property type="entry name" value="MITOTIC INTERACTOR AND SUBSTRATE OF PLK1 MISP FAMILY MEMBER"/>
    <property type="match status" value="1"/>
</dbReference>
<feature type="region of interest" description="Disordered" evidence="1">
    <location>
        <begin position="584"/>
        <end position="626"/>
    </location>
</feature>
<reference evidence="2" key="3">
    <citation type="submission" date="2025-09" db="UniProtKB">
        <authorList>
            <consortium name="Ensembl"/>
        </authorList>
    </citation>
    <scope>IDENTIFICATION</scope>
</reference>
<feature type="compositionally biased region" description="Basic and acidic residues" evidence="1">
    <location>
        <begin position="371"/>
        <end position="383"/>
    </location>
</feature>
<protein>
    <recommendedName>
        <fullName evidence="4">A-kinase anchor protein 2 C-terminal domain-containing protein</fullName>
    </recommendedName>
</protein>
<dbReference type="PANTHER" id="PTHR18839:SF0">
    <property type="entry name" value="MITOTIC INTERACTOR AND SUBSTRATE OF PLK1 ISOFORM X1-RELATED"/>
    <property type="match status" value="1"/>
</dbReference>
<feature type="region of interest" description="Disordered" evidence="1">
    <location>
        <begin position="698"/>
        <end position="718"/>
    </location>
</feature>
<evidence type="ECO:0000313" key="2">
    <source>
        <dbReference type="Ensembl" id="ENSPNAP00000019319.2"/>
    </source>
</evidence>
<accession>A0A3B4D8N4</accession>
<feature type="region of interest" description="Disordered" evidence="1">
    <location>
        <begin position="30"/>
        <end position="60"/>
    </location>
</feature>